<organism evidence="1 2">
    <name type="scientific">Blumeria graminis f. sp. triticale</name>
    <dbReference type="NCBI Taxonomy" id="1689686"/>
    <lineage>
        <taxon>Eukaryota</taxon>
        <taxon>Fungi</taxon>
        <taxon>Dikarya</taxon>
        <taxon>Ascomycota</taxon>
        <taxon>Pezizomycotina</taxon>
        <taxon>Leotiomycetes</taxon>
        <taxon>Erysiphales</taxon>
        <taxon>Erysiphaceae</taxon>
        <taxon>Blumeria</taxon>
    </lineage>
</organism>
<sequence>MKIHCLRTSYSSQVTSCDSLCHYVI</sequence>
<protein>
    <submittedName>
        <fullName evidence="1">BgTH12-02994</fullName>
    </submittedName>
</protein>
<accession>A0A9W4D7H5</accession>
<evidence type="ECO:0000313" key="1">
    <source>
        <dbReference type="EMBL" id="CAD6503327.1"/>
    </source>
</evidence>
<name>A0A9W4D7H5_BLUGR</name>
<dbReference type="Proteomes" id="UP000683417">
    <property type="component" value="Unassembled WGS sequence"/>
</dbReference>
<reference evidence="1" key="1">
    <citation type="submission" date="2020-10" db="EMBL/GenBank/DDBJ databases">
        <authorList>
            <person name="Muller C M."/>
        </authorList>
    </citation>
    <scope>NUCLEOTIDE SEQUENCE</scope>
    <source>
        <strain evidence="1">THUN-12</strain>
    </source>
</reference>
<gene>
    <name evidence="1" type="ORF">BGTH12_LOCUS4685</name>
</gene>
<dbReference type="EMBL" id="CAJHIT010000007">
    <property type="protein sequence ID" value="CAD6503327.1"/>
    <property type="molecule type" value="Genomic_DNA"/>
</dbReference>
<comment type="caution">
    <text evidence="1">The sequence shown here is derived from an EMBL/GenBank/DDBJ whole genome shotgun (WGS) entry which is preliminary data.</text>
</comment>
<proteinExistence type="predicted"/>
<dbReference type="AlphaFoldDB" id="A0A9W4D7H5"/>
<evidence type="ECO:0000313" key="2">
    <source>
        <dbReference type="Proteomes" id="UP000683417"/>
    </source>
</evidence>